<dbReference type="PANTHER" id="PTHR45947">
    <property type="entry name" value="SULFOQUINOVOSYL TRANSFERASE SQD2"/>
    <property type="match status" value="1"/>
</dbReference>
<dbReference type="Pfam" id="PF13692">
    <property type="entry name" value="Glyco_trans_1_4"/>
    <property type="match status" value="1"/>
</dbReference>
<proteinExistence type="predicted"/>
<dbReference type="AlphaFoldDB" id="A0A2M9CC81"/>
<dbReference type="SUPFAM" id="SSF53756">
    <property type="entry name" value="UDP-Glycosyltransferase/glycogen phosphorylase"/>
    <property type="match status" value="1"/>
</dbReference>
<dbReference type="InterPro" id="IPR028098">
    <property type="entry name" value="Glyco_trans_4-like_N"/>
</dbReference>
<dbReference type="GO" id="GO:0016757">
    <property type="term" value="F:glycosyltransferase activity"/>
    <property type="evidence" value="ECO:0007669"/>
    <property type="project" value="UniProtKB-KW"/>
</dbReference>
<dbReference type="GO" id="GO:1901137">
    <property type="term" value="P:carbohydrate derivative biosynthetic process"/>
    <property type="evidence" value="ECO:0007669"/>
    <property type="project" value="UniProtKB-ARBA"/>
</dbReference>
<protein>
    <recommendedName>
        <fullName evidence="1">D-inositol 3-phosphate glycosyltransferase</fullName>
    </recommendedName>
</protein>
<evidence type="ECO:0000313" key="6">
    <source>
        <dbReference type="Proteomes" id="UP000231693"/>
    </source>
</evidence>
<dbReference type="Proteomes" id="UP000231693">
    <property type="component" value="Unassembled WGS sequence"/>
</dbReference>
<evidence type="ECO:0000256" key="2">
    <source>
        <dbReference type="ARBA" id="ARBA00022676"/>
    </source>
</evidence>
<feature type="domain" description="Glycosyltransferase subfamily 4-like N-terminal" evidence="4">
    <location>
        <begin position="20"/>
        <end position="182"/>
    </location>
</feature>
<evidence type="ECO:0000256" key="1">
    <source>
        <dbReference type="ARBA" id="ARBA00021292"/>
    </source>
</evidence>
<dbReference type="PANTHER" id="PTHR45947:SF3">
    <property type="entry name" value="SULFOQUINOVOSYL TRANSFERASE SQD2"/>
    <property type="match status" value="1"/>
</dbReference>
<accession>A0A2M9CC81</accession>
<dbReference type="Pfam" id="PF13439">
    <property type="entry name" value="Glyco_transf_4"/>
    <property type="match status" value="1"/>
</dbReference>
<reference evidence="5 6" key="1">
    <citation type="submission" date="2017-11" db="EMBL/GenBank/DDBJ databases">
        <title>Genomic Encyclopedia of Archaeal and Bacterial Type Strains, Phase II (KMG-II): From Individual Species to Whole Genera.</title>
        <authorList>
            <person name="Goeker M."/>
        </authorList>
    </citation>
    <scope>NUCLEOTIDE SEQUENCE [LARGE SCALE GENOMIC DNA]</scope>
    <source>
        <strain evidence="5 6">DSM 25478</strain>
    </source>
</reference>
<evidence type="ECO:0000256" key="3">
    <source>
        <dbReference type="ARBA" id="ARBA00022679"/>
    </source>
</evidence>
<comment type="caution">
    <text evidence="5">The sequence shown here is derived from an EMBL/GenBank/DDBJ whole genome shotgun (WGS) entry which is preliminary data.</text>
</comment>
<dbReference type="EMBL" id="PGFE01000007">
    <property type="protein sequence ID" value="PJJ68646.1"/>
    <property type="molecule type" value="Genomic_DNA"/>
</dbReference>
<evidence type="ECO:0000259" key="4">
    <source>
        <dbReference type="Pfam" id="PF13439"/>
    </source>
</evidence>
<dbReference type="Gene3D" id="3.40.50.2000">
    <property type="entry name" value="Glycogen Phosphorylase B"/>
    <property type="match status" value="2"/>
</dbReference>
<keyword evidence="3 5" id="KW-0808">Transferase</keyword>
<dbReference type="RefSeq" id="WP_239073315.1">
    <property type="nucleotide sequence ID" value="NZ_BOOX01000011.1"/>
</dbReference>
<organism evidence="5 6">
    <name type="scientific">Sediminihabitans luteus</name>
    <dbReference type="NCBI Taxonomy" id="1138585"/>
    <lineage>
        <taxon>Bacteria</taxon>
        <taxon>Bacillati</taxon>
        <taxon>Actinomycetota</taxon>
        <taxon>Actinomycetes</taxon>
        <taxon>Micrococcales</taxon>
        <taxon>Cellulomonadaceae</taxon>
        <taxon>Sediminihabitans</taxon>
    </lineage>
</organism>
<gene>
    <name evidence="5" type="ORF">CLV28_3063</name>
</gene>
<sequence length="381" mass="41744">MSGQRLKIAFVFDDSLDAPDGVQQYVLMLGRAFRALGHEVHYLVGETARTDIEHVHPMSRNVGVRFNQNRMRIPLPASRRRIRELLAREQYDVLHVQVPFSPMMAARVVLAAAPTATVVGTFHIAPHSRLVAFANTLLGVWTRRALRRFDEIVAVSPVAADFARATFRVECRVVPNPVDLARFRAAAGAEPWRRGEAGRARRVVFLGRLVERKGAAQLLAALERAEQAPDWPRVEVVVAGDGPLRAALEAHAARLRTPVEFVGFVDEAVKPALLAEADVAVLPSTGGESFGIVLLEACAAGSRVVIAGDNPGYRSTFDGNEDLLVDPADVDAFAARLVRAVTDESFAERASAWQHAHVEQFDVERVAAQVLDTYAAHRPRP</sequence>
<name>A0A2M9CC81_9CELL</name>
<keyword evidence="6" id="KW-1185">Reference proteome</keyword>
<dbReference type="InterPro" id="IPR050194">
    <property type="entry name" value="Glycosyltransferase_grp1"/>
</dbReference>
<dbReference type="CDD" id="cd03801">
    <property type="entry name" value="GT4_PimA-like"/>
    <property type="match status" value="1"/>
</dbReference>
<keyword evidence="2 5" id="KW-0328">Glycosyltransferase</keyword>
<evidence type="ECO:0000313" key="5">
    <source>
        <dbReference type="EMBL" id="PJJ68646.1"/>
    </source>
</evidence>